<organism evidence="4 5">
    <name type="scientific">Pseudocercospora musae</name>
    <dbReference type="NCBI Taxonomy" id="113226"/>
    <lineage>
        <taxon>Eukaryota</taxon>
        <taxon>Fungi</taxon>
        <taxon>Dikarya</taxon>
        <taxon>Ascomycota</taxon>
        <taxon>Pezizomycotina</taxon>
        <taxon>Dothideomycetes</taxon>
        <taxon>Dothideomycetidae</taxon>
        <taxon>Mycosphaerellales</taxon>
        <taxon>Mycosphaerellaceae</taxon>
        <taxon>Pseudocercospora</taxon>
    </lineage>
</organism>
<feature type="transmembrane region" description="Helical" evidence="2">
    <location>
        <begin position="355"/>
        <end position="375"/>
    </location>
</feature>
<dbReference type="PANTHER" id="PTHR12203">
    <property type="entry name" value="KDEL LYS-ASP-GLU-LEU CONTAINING - RELATED"/>
    <property type="match status" value="1"/>
</dbReference>
<feature type="transmembrane region" description="Helical" evidence="2">
    <location>
        <begin position="412"/>
        <end position="430"/>
    </location>
</feature>
<comment type="caution">
    <text evidence="4">The sequence shown here is derived from an EMBL/GenBank/DDBJ whole genome shotgun (WGS) entry which is preliminary data.</text>
</comment>
<keyword evidence="5" id="KW-1185">Reference proteome</keyword>
<feature type="transmembrane region" description="Helical" evidence="2">
    <location>
        <begin position="20"/>
        <end position="37"/>
    </location>
</feature>
<dbReference type="SMART" id="SM00672">
    <property type="entry name" value="CAP10"/>
    <property type="match status" value="1"/>
</dbReference>
<feature type="region of interest" description="Disordered" evidence="1">
    <location>
        <begin position="635"/>
        <end position="654"/>
    </location>
</feature>
<sequence>MPSLLSRYQHDAASAPRASLALPLVLFVASLLAYIGTSTKHSLLTSAVAWLSTCTYAALRTRGGMTSLLDAGPAQRLSWAAGALLALAQICERAVDGAGIWWAKALLPALIYTLVRGAVLESHFPEPSSPTPASPTKPSAVTVPYASRLTLFVFTTSALVAVYSHAGSVTAIALGLSYAVLEVLAYHLIARAHGASPPPGQRGGSVIYSANGLLAQPSGPSLSDEERCMSTLRHVSAAGALTTGLAALTLESVKFGGLAYYGLLGQAMGSHWVFGQSIVSVLYAIATVLMHIVMYGALILMVSCIFLSISRITIRVLSHSIDIEAGPNSRRYFPTSTLYVSSGLADVQKIQRQGAFFASVIPVSAAIGSELLLAFSLSRLWFALLCISSIFSLLDEQDLLSAGSRMRLRFGRILSTTACISFAVLVVYYLQSPLRPTAFEAPVDIPGEQIIAPPTEALKPLAYVDTKTHPVKRLISDAQASWTAKVRSQSQTLETAVAEYKRRYKIPPPPGFDKWYAFAKKREVQLIDDYDTIYHSLLPFWGLSPATIRQRSREALGFGDNMLMSILVRDGKAVHIEGGPDWLQQAAVGMMESFVEYLPDLDLPFNIHDEPRVVVPHDELSRLIQLALDKNMPAANAQRTPRNSFSKRPKDMSYRTRVPEVKTTHFNVFAHQPTWIPSRLSCPADSPARALEVQLAKDNMTAYALGELGFVYNQTAFSDVCNSPSYGESHGFFDRPNAFNVVHELYPVFSQSKMSSFNDILFPSPWYWFGKVDYKETSDMAWDKKNDKFWWRGSTTGGFSRNGGWRRQHRQKFVAKVNALDTATVLQNSNSAATDKDRGHTEWITKEMPRSDFKELIDVHFSHIGQCDPGDCDAQREFFGVEPGVDQQDAWKWKFLLDMDGNAFSGRFYAFLESRSLPLKMAVFREWHEDWIKPWLHYIPLSLKADEALEVVRYLDAEEEGKKMAIAVAEAGRDWARKALRNEDFEVWFFRLLLEYGRVVDDDRDKIGYSGA</sequence>
<protein>
    <recommendedName>
        <fullName evidence="3">Glycosyl transferase CAP10 domain-containing protein</fullName>
    </recommendedName>
</protein>
<evidence type="ECO:0000256" key="1">
    <source>
        <dbReference type="SAM" id="MobiDB-lite"/>
    </source>
</evidence>
<evidence type="ECO:0000259" key="3">
    <source>
        <dbReference type="SMART" id="SM00672"/>
    </source>
</evidence>
<name>A0A139I9X8_9PEZI</name>
<keyword evidence="2" id="KW-0812">Transmembrane</keyword>
<evidence type="ECO:0000313" key="4">
    <source>
        <dbReference type="EMBL" id="KXT11496.1"/>
    </source>
</evidence>
<dbReference type="Pfam" id="PF05686">
    <property type="entry name" value="Glyco_transf_90"/>
    <property type="match status" value="1"/>
</dbReference>
<feature type="transmembrane region" description="Helical" evidence="2">
    <location>
        <begin position="145"/>
        <end position="163"/>
    </location>
</feature>
<proteinExistence type="predicted"/>
<dbReference type="PANTHER" id="PTHR12203:SF104">
    <property type="entry name" value="PROTEIN CAP1, PUTATIVE (AFU_ORTHOLOGUE AFUA_1G05595)-RELATED"/>
    <property type="match status" value="1"/>
</dbReference>
<evidence type="ECO:0000313" key="5">
    <source>
        <dbReference type="Proteomes" id="UP000073492"/>
    </source>
</evidence>
<dbReference type="AlphaFoldDB" id="A0A139I9X8"/>
<dbReference type="InterPro" id="IPR006598">
    <property type="entry name" value="CAP10"/>
</dbReference>
<feature type="domain" description="Glycosyl transferase CAP10" evidence="3">
    <location>
        <begin position="704"/>
        <end position="1003"/>
    </location>
</feature>
<dbReference type="EMBL" id="LFZO01000197">
    <property type="protein sequence ID" value="KXT11496.1"/>
    <property type="molecule type" value="Genomic_DNA"/>
</dbReference>
<gene>
    <name evidence="4" type="ORF">AC579_2418</name>
</gene>
<keyword evidence="2" id="KW-0472">Membrane</keyword>
<keyword evidence="2" id="KW-1133">Transmembrane helix</keyword>
<feature type="transmembrane region" description="Helical" evidence="2">
    <location>
        <begin position="169"/>
        <end position="189"/>
    </location>
</feature>
<reference evidence="4 5" key="1">
    <citation type="submission" date="2015-07" db="EMBL/GenBank/DDBJ databases">
        <title>Comparative genomics of the Sigatoka disease complex on banana suggests a link between parallel evolutionary changes in Pseudocercospora fijiensis and Pseudocercospora eumusae and increased virulence on the banana host.</title>
        <authorList>
            <person name="Chang T.-C."/>
            <person name="Salvucci A."/>
            <person name="Crous P.W."/>
            <person name="Stergiopoulos I."/>
        </authorList>
    </citation>
    <scope>NUCLEOTIDE SEQUENCE [LARGE SCALE GENOMIC DNA]</scope>
    <source>
        <strain evidence="4 5">CBS 116634</strain>
    </source>
</reference>
<dbReference type="InterPro" id="IPR051091">
    <property type="entry name" value="O-Glucosyltr/Glycosyltrsf_90"/>
</dbReference>
<feature type="compositionally biased region" description="Polar residues" evidence="1">
    <location>
        <begin position="637"/>
        <end position="646"/>
    </location>
</feature>
<dbReference type="OrthoDB" id="5582218at2759"/>
<accession>A0A139I9X8</accession>
<evidence type="ECO:0000256" key="2">
    <source>
        <dbReference type="SAM" id="Phobius"/>
    </source>
</evidence>
<feature type="transmembrane region" description="Helical" evidence="2">
    <location>
        <begin position="281"/>
        <end position="309"/>
    </location>
</feature>
<dbReference type="Proteomes" id="UP000073492">
    <property type="component" value="Unassembled WGS sequence"/>
</dbReference>